<name>A0A067TG49_GALM3</name>
<evidence type="ECO:0000256" key="1">
    <source>
        <dbReference type="SAM" id="MobiDB-lite"/>
    </source>
</evidence>
<dbReference type="Proteomes" id="UP000027222">
    <property type="component" value="Unassembled WGS sequence"/>
</dbReference>
<keyword evidence="2" id="KW-0812">Transmembrane</keyword>
<evidence type="ECO:0008006" key="6">
    <source>
        <dbReference type="Google" id="ProtNLM"/>
    </source>
</evidence>
<organism evidence="4 5">
    <name type="scientific">Galerina marginata (strain CBS 339.88)</name>
    <dbReference type="NCBI Taxonomy" id="685588"/>
    <lineage>
        <taxon>Eukaryota</taxon>
        <taxon>Fungi</taxon>
        <taxon>Dikarya</taxon>
        <taxon>Basidiomycota</taxon>
        <taxon>Agaricomycotina</taxon>
        <taxon>Agaricomycetes</taxon>
        <taxon>Agaricomycetidae</taxon>
        <taxon>Agaricales</taxon>
        <taxon>Agaricineae</taxon>
        <taxon>Strophariaceae</taxon>
        <taxon>Galerina</taxon>
    </lineage>
</organism>
<dbReference type="EMBL" id="KL142371">
    <property type="protein sequence ID" value="KDR81332.1"/>
    <property type="molecule type" value="Genomic_DNA"/>
</dbReference>
<keyword evidence="3" id="KW-0732">Signal</keyword>
<dbReference type="AlphaFoldDB" id="A0A067TG49"/>
<evidence type="ECO:0000256" key="2">
    <source>
        <dbReference type="SAM" id="Phobius"/>
    </source>
</evidence>
<feature type="transmembrane region" description="Helical" evidence="2">
    <location>
        <begin position="32"/>
        <end position="55"/>
    </location>
</feature>
<protein>
    <recommendedName>
        <fullName evidence="6">Chitin synthase export chaperone</fullName>
    </recommendedName>
</protein>
<evidence type="ECO:0000313" key="5">
    <source>
        <dbReference type="Proteomes" id="UP000027222"/>
    </source>
</evidence>
<feature type="compositionally biased region" description="Polar residues" evidence="1">
    <location>
        <begin position="137"/>
        <end position="155"/>
    </location>
</feature>
<feature type="signal peptide" evidence="3">
    <location>
        <begin position="1"/>
        <end position="22"/>
    </location>
</feature>
<accession>A0A067TG49</accession>
<feature type="compositionally biased region" description="Pro residues" evidence="1">
    <location>
        <begin position="122"/>
        <end position="136"/>
    </location>
</feature>
<feature type="compositionally biased region" description="Gly residues" evidence="1">
    <location>
        <begin position="90"/>
        <end position="99"/>
    </location>
</feature>
<feature type="region of interest" description="Disordered" evidence="1">
    <location>
        <begin position="68"/>
        <end position="180"/>
    </location>
</feature>
<evidence type="ECO:0000313" key="4">
    <source>
        <dbReference type="EMBL" id="KDR81332.1"/>
    </source>
</evidence>
<feature type="compositionally biased region" description="Polar residues" evidence="1">
    <location>
        <begin position="102"/>
        <end position="117"/>
    </location>
</feature>
<sequence length="180" mass="18958">MSPLYHSKIVFILVSLISLCDAQFVSRRRSPVGRIIGGCIAAAFFLALLLCFLLMMRRRRARMMVGAPQNNQFGGKPLFGGPWGRSNGPTGYGAQGGGHPTQLGNSNNFNNAGQSQGAYNPEYPPQNAPAPPPPYPDTTTSGQNYGAPSAGQNGYSAPPGPPPAAHTTGEDGNFIGGFRH</sequence>
<keyword evidence="2" id="KW-1133">Transmembrane helix</keyword>
<dbReference type="HOGENOM" id="CLU_1321577_0_0_1"/>
<dbReference type="OrthoDB" id="3064347at2759"/>
<reference evidence="5" key="1">
    <citation type="journal article" date="2014" name="Proc. Natl. Acad. Sci. U.S.A.">
        <title>Extensive sampling of basidiomycete genomes demonstrates inadequacy of the white-rot/brown-rot paradigm for wood decay fungi.</title>
        <authorList>
            <person name="Riley R."/>
            <person name="Salamov A.A."/>
            <person name="Brown D.W."/>
            <person name="Nagy L.G."/>
            <person name="Floudas D."/>
            <person name="Held B.W."/>
            <person name="Levasseur A."/>
            <person name="Lombard V."/>
            <person name="Morin E."/>
            <person name="Otillar R."/>
            <person name="Lindquist E.A."/>
            <person name="Sun H."/>
            <person name="LaButti K.M."/>
            <person name="Schmutz J."/>
            <person name="Jabbour D."/>
            <person name="Luo H."/>
            <person name="Baker S.E."/>
            <person name="Pisabarro A.G."/>
            <person name="Walton J.D."/>
            <person name="Blanchette R.A."/>
            <person name="Henrissat B."/>
            <person name="Martin F."/>
            <person name="Cullen D."/>
            <person name="Hibbett D.S."/>
            <person name="Grigoriev I.V."/>
        </authorList>
    </citation>
    <scope>NUCLEOTIDE SEQUENCE [LARGE SCALE GENOMIC DNA]</scope>
    <source>
        <strain evidence="5">CBS 339.88</strain>
    </source>
</reference>
<keyword evidence="2" id="KW-0472">Membrane</keyword>
<keyword evidence="5" id="KW-1185">Reference proteome</keyword>
<proteinExistence type="predicted"/>
<feature type="chain" id="PRO_5001649357" description="Chitin synthase export chaperone" evidence="3">
    <location>
        <begin position="23"/>
        <end position="180"/>
    </location>
</feature>
<evidence type="ECO:0000256" key="3">
    <source>
        <dbReference type="SAM" id="SignalP"/>
    </source>
</evidence>
<gene>
    <name evidence="4" type="ORF">GALMADRAFT_241829</name>
</gene>